<name>A0A6J5R292_9CAUD</name>
<evidence type="ECO:0000313" key="1">
    <source>
        <dbReference type="EMBL" id="CAB4190042.1"/>
    </source>
</evidence>
<dbReference type="EMBL" id="LR797151">
    <property type="protein sequence ID" value="CAB4190042.1"/>
    <property type="molecule type" value="Genomic_DNA"/>
</dbReference>
<accession>A0A6J5R292</accession>
<protein>
    <submittedName>
        <fullName evidence="1">Uncharacterized protein</fullName>
    </submittedName>
</protein>
<gene>
    <name evidence="1" type="ORF">UFOVP1192_30</name>
</gene>
<reference evidence="1" key="1">
    <citation type="submission" date="2020-05" db="EMBL/GenBank/DDBJ databases">
        <authorList>
            <person name="Chiriac C."/>
            <person name="Salcher M."/>
            <person name="Ghai R."/>
            <person name="Kavagutti S V."/>
        </authorList>
    </citation>
    <scope>NUCLEOTIDE SEQUENCE</scope>
</reference>
<proteinExistence type="predicted"/>
<organism evidence="1">
    <name type="scientific">uncultured Caudovirales phage</name>
    <dbReference type="NCBI Taxonomy" id="2100421"/>
    <lineage>
        <taxon>Viruses</taxon>
        <taxon>Duplodnaviria</taxon>
        <taxon>Heunggongvirae</taxon>
        <taxon>Uroviricota</taxon>
        <taxon>Caudoviricetes</taxon>
        <taxon>Peduoviridae</taxon>
        <taxon>Maltschvirus</taxon>
        <taxon>Maltschvirus maltsch</taxon>
    </lineage>
</organism>
<sequence length="62" mass="7510">MNNSSPPLVAHYKWCGKYYNSNRRFTSTHSTQFHARCINIWRGNLWEVYTNGKKKLLYKVWN</sequence>